<dbReference type="SUPFAM" id="SSF56425">
    <property type="entry name" value="Succinate dehydrogenase/fumarate reductase flavoprotein, catalytic domain"/>
    <property type="match status" value="1"/>
</dbReference>
<keyword evidence="9" id="KW-0249">Electron transport</keyword>
<evidence type="ECO:0000256" key="8">
    <source>
        <dbReference type="ARBA" id="ARBA00022827"/>
    </source>
</evidence>
<evidence type="ECO:0000256" key="4">
    <source>
        <dbReference type="ARBA" id="ARBA00012792"/>
    </source>
</evidence>
<dbReference type="FunFam" id="3.50.50.60:FF:000009">
    <property type="entry name" value="Succinate dehydrogenase flavoprotein subunit"/>
    <property type="match status" value="1"/>
</dbReference>
<evidence type="ECO:0000256" key="9">
    <source>
        <dbReference type="ARBA" id="ARBA00022982"/>
    </source>
</evidence>
<dbReference type="InterPro" id="IPR030664">
    <property type="entry name" value="SdhA/FrdA/AprA"/>
</dbReference>
<dbReference type="GO" id="GO:0008177">
    <property type="term" value="F:succinate dehydrogenase (quinone) activity"/>
    <property type="evidence" value="ECO:0007669"/>
    <property type="project" value="UniProtKB-EC"/>
</dbReference>
<evidence type="ECO:0000256" key="11">
    <source>
        <dbReference type="ARBA" id="ARBA00023136"/>
    </source>
</evidence>
<keyword evidence="7" id="KW-0285">Flavoprotein</keyword>
<evidence type="ECO:0000256" key="1">
    <source>
        <dbReference type="ARBA" id="ARBA00001974"/>
    </source>
</evidence>
<dbReference type="EMBL" id="JAPDDP010000054">
    <property type="protein sequence ID" value="MDA0183459.1"/>
    <property type="molecule type" value="Genomic_DNA"/>
</dbReference>
<dbReference type="PANTHER" id="PTHR11632:SF53">
    <property type="entry name" value="SUCCINATE DEHYDROGENASE FLAVOPROTEIN SUBUNIT"/>
    <property type="match status" value="1"/>
</dbReference>
<evidence type="ECO:0000313" key="16">
    <source>
        <dbReference type="EMBL" id="MDA0183459.1"/>
    </source>
</evidence>
<dbReference type="Pfam" id="PF02910">
    <property type="entry name" value="Succ_DH_flav_C"/>
    <property type="match status" value="1"/>
</dbReference>
<name>A0A9X3NDZ3_9ACTN</name>
<reference evidence="16" key="1">
    <citation type="submission" date="2022-10" db="EMBL/GenBank/DDBJ databases">
        <title>The WGS of Solirubrobacter phytolaccae KCTC 29190.</title>
        <authorList>
            <person name="Jiang Z."/>
        </authorList>
    </citation>
    <scope>NUCLEOTIDE SEQUENCE</scope>
    <source>
        <strain evidence="16">KCTC 29190</strain>
    </source>
</reference>
<dbReference type="Gene3D" id="3.90.700.10">
    <property type="entry name" value="Succinate dehydrogenase/fumarate reductase flavoprotein, catalytic domain"/>
    <property type="match status" value="1"/>
</dbReference>
<evidence type="ECO:0000256" key="10">
    <source>
        <dbReference type="ARBA" id="ARBA00023002"/>
    </source>
</evidence>
<dbReference type="NCBIfam" id="TIGR01811">
    <property type="entry name" value="sdhA_Bsu"/>
    <property type="match status" value="1"/>
</dbReference>
<sequence length="639" mass="70957">MSLTLESLVPHGAIEKAWDDHRFNVRLVNASNKRRFKVIVVGTGLAGGSAAATLAELGYEVVVYTFHDTPRRAHSIAAQGGINAAKDYRNDGDSIFRLFYDTVKGGDFRAREGNVYRLAQVSNEIIDQATAQGVPFAREYGGLLDNRSFGGAQVSRTFYARGQTGQQLLLGAYQALMRQVAAGKVKLNVRTEMLDVVTDEDGRAIGVVVRDLLTGEIRSEAAHAVVLATGGYSNVFYLSTNAKASNATAIWRAHKRGAAFANPCFTQIHPTCIPQSDDTQSKLTLMSESLRNDGRIWVPKKPGDDRAPDQIPEDERDYFLERRYPAFGNLVPRDVASRNAKAMIDQDLGVGARRNGVYLDFTDAIKRLGDDVIRARYGNLFQMYERITGEDPYRVPMRIYPAPHYTMGGLWVDYNLMTTVEGLYAIGEANFSDHGANRLGASALMQGLADGYFVLPVTIGDYLAPLLGKPQPTTEHEAFKEAEASVRAQTQTYLNSDGEHSVDWFHRELGKIMWSACGMARNAAGLESALQEIGELHQRFKTGVKVLGDEDTLNQSLEKAGRVDDFFELAQLMCRDALQREESCGGHFREEHQTPDGEALRDDENFSYVSAWEYTGAEPKLHKEDLTFQYVRPTQRSYA</sequence>
<gene>
    <name evidence="16" type="ORF">OJ997_24330</name>
</gene>
<dbReference type="Proteomes" id="UP001147653">
    <property type="component" value="Unassembled WGS sequence"/>
</dbReference>
<dbReference type="EC" id="1.3.5.1" evidence="4"/>
<comment type="similarity">
    <text evidence="3">Belongs to the FAD-dependent oxidoreductase 2 family. FRD/SDH subfamily.</text>
</comment>
<evidence type="ECO:0000256" key="5">
    <source>
        <dbReference type="ARBA" id="ARBA00022448"/>
    </source>
</evidence>
<dbReference type="InterPro" id="IPR036188">
    <property type="entry name" value="FAD/NAD-bd_sf"/>
</dbReference>
<dbReference type="NCBIfam" id="NF005749">
    <property type="entry name" value="PRK07573.1"/>
    <property type="match status" value="1"/>
</dbReference>
<evidence type="ECO:0000256" key="3">
    <source>
        <dbReference type="ARBA" id="ARBA00008040"/>
    </source>
</evidence>
<evidence type="ECO:0000259" key="15">
    <source>
        <dbReference type="Pfam" id="PF02910"/>
    </source>
</evidence>
<dbReference type="GO" id="GO:0009061">
    <property type="term" value="P:anaerobic respiration"/>
    <property type="evidence" value="ECO:0007669"/>
    <property type="project" value="TreeGrafter"/>
</dbReference>
<evidence type="ECO:0000256" key="13">
    <source>
        <dbReference type="PIRSR" id="PIRSR630664-50"/>
    </source>
</evidence>
<dbReference type="GO" id="GO:0009055">
    <property type="term" value="F:electron transfer activity"/>
    <property type="evidence" value="ECO:0007669"/>
    <property type="project" value="TreeGrafter"/>
</dbReference>
<comment type="catalytic activity">
    <reaction evidence="12">
        <text>a quinone + succinate = fumarate + a quinol</text>
        <dbReference type="Rhea" id="RHEA:40523"/>
        <dbReference type="ChEBI" id="CHEBI:24646"/>
        <dbReference type="ChEBI" id="CHEBI:29806"/>
        <dbReference type="ChEBI" id="CHEBI:30031"/>
        <dbReference type="ChEBI" id="CHEBI:132124"/>
        <dbReference type="EC" id="1.3.5.1"/>
    </reaction>
</comment>
<dbReference type="GO" id="GO:0033765">
    <property type="term" value="F:steroid dehydrogenase activity, acting on the CH-CH group of donors"/>
    <property type="evidence" value="ECO:0007669"/>
    <property type="project" value="UniProtKB-ARBA"/>
</dbReference>
<dbReference type="Pfam" id="PF00890">
    <property type="entry name" value="FAD_binding_2"/>
    <property type="match status" value="1"/>
</dbReference>
<accession>A0A9X3NDZ3</accession>
<dbReference type="AlphaFoldDB" id="A0A9X3NDZ3"/>
<dbReference type="GO" id="GO:0050660">
    <property type="term" value="F:flavin adenine dinucleotide binding"/>
    <property type="evidence" value="ECO:0007669"/>
    <property type="project" value="TreeGrafter"/>
</dbReference>
<keyword evidence="5" id="KW-0813">Transport</keyword>
<dbReference type="InterPro" id="IPR003953">
    <property type="entry name" value="FAD-dep_OxRdtase_2_FAD-bd"/>
</dbReference>
<dbReference type="FunFam" id="3.90.700.10:FF:000006">
    <property type="entry name" value="Succinate dehydrogenase flavoprotein subunit"/>
    <property type="match status" value="1"/>
</dbReference>
<keyword evidence="8" id="KW-0274">FAD</keyword>
<dbReference type="InterPro" id="IPR027477">
    <property type="entry name" value="Succ_DH/fumarate_Rdtase_cat_sf"/>
</dbReference>
<dbReference type="GO" id="GO:0005886">
    <property type="term" value="C:plasma membrane"/>
    <property type="evidence" value="ECO:0007669"/>
    <property type="project" value="UniProtKB-SubCell"/>
</dbReference>
<dbReference type="SUPFAM" id="SSF46977">
    <property type="entry name" value="Succinate dehydrogenase/fumarate reductase flavoprotein C-terminal domain"/>
    <property type="match status" value="1"/>
</dbReference>
<keyword evidence="6" id="KW-1003">Cell membrane</keyword>
<keyword evidence="10" id="KW-0560">Oxidoreductase</keyword>
<dbReference type="Gene3D" id="1.20.58.100">
    <property type="entry name" value="Fumarate reductase/succinate dehydrogenase flavoprotein-like, C-terminal domain"/>
    <property type="match status" value="1"/>
</dbReference>
<feature type="domain" description="Fumarate reductase/succinate dehydrogenase flavoprotein-like C-terminal" evidence="15">
    <location>
        <begin position="506"/>
        <end position="638"/>
    </location>
</feature>
<evidence type="ECO:0000313" key="17">
    <source>
        <dbReference type="Proteomes" id="UP001147653"/>
    </source>
</evidence>
<comment type="caution">
    <text evidence="16">The sequence shown here is derived from an EMBL/GenBank/DDBJ whole genome shotgun (WGS) entry which is preliminary data.</text>
</comment>
<evidence type="ECO:0000256" key="2">
    <source>
        <dbReference type="ARBA" id="ARBA00004413"/>
    </source>
</evidence>
<organism evidence="16 17">
    <name type="scientific">Solirubrobacter phytolaccae</name>
    <dbReference type="NCBI Taxonomy" id="1404360"/>
    <lineage>
        <taxon>Bacteria</taxon>
        <taxon>Bacillati</taxon>
        <taxon>Actinomycetota</taxon>
        <taxon>Thermoleophilia</taxon>
        <taxon>Solirubrobacterales</taxon>
        <taxon>Solirubrobacteraceae</taxon>
        <taxon>Solirubrobacter</taxon>
    </lineage>
</organism>
<dbReference type="InterPro" id="IPR037099">
    <property type="entry name" value="Fum_R/Succ_DH_flav-like_C_sf"/>
</dbReference>
<dbReference type="FunFam" id="1.20.58.100:FF:000003">
    <property type="entry name" value="Succinate dehydrogenase flavoprotein subunit"/>
    <property type="match status" value="1"/>
</dbReference>
<dbReference type="RefSeq" id="WP_270027848.1">
    <property type="nucleotide sequence ID" value="NZ_JAPDDP010000054.1"/>
</dbReference>
<comment type="subcellular location">
    <subcellularLocation>
        <location evidence="2">Cell membrane</location>
        <topology evidence="2">Peripheral membrane protein</topology>
        <orientation evidence="2">Cytoplasmic side</orientation>
    </subcellularLocation>
</comment>
<dbReference type="InterPro" id="IPR011280">
    <property type="entry name" value="Succ_DH/Fum_Rdt_flav_su"/>
</dbReference>
<evidence type="ECO:0000256" key="7">
    <source>
        <dbReference type="ARBA" id="ARBA00022630"/>
    </source>
</evidence>
<feature type="active site" description="Proton acceptor" evidence="13">
    <location>
        <position position="333"/>
    </location>
</feature>
<dbReference type="Gene3D" id="3.50.50.60">
    <property type="entry name" value="FAD/NAD(P)-binding domain"/>
    <property type="match status" value="1"/>
</dbReference>
<keyword evidence="17" id="KW-1185">Reference proteome</keyword>
<protein>
    <recommendedName>
        <fullName evidence="4">succinate dehydrogenase</fullName>
        <ecNumber evidence="4">1.3.5.1</ecNumber>
    </recommendedName>
</protein>
<feature type="domain" description="FAD-dependent oxidoreductase 2 FAD-binding" evidence="14">
    <location>
        <begin position="38"/>
        <end position="444"/>
    </location>
</feature>
<dbReference type="InterPro" id="IPR015939">
    <property type="entry name" value="Fum_Rdtase/Succ_DH_flav-like_C"/>
</dbReference>
<keyword evidence="11" id="KW-0472">Membrane</keyword>
<evidence type="ECO:0000259" key="14">
    <source>
        <dbReference type="Pfam" id="PF00890"/>
    </source>
</evidence>
<comment type="cofactor">
    <cofactor evidence="1">
        <name>FAD</name>
        <dbReference type="ChEBI" id="CHEBI:57692"/>
    </cofactor>
</comment>
<evidence type="ECO:0000256" key="12">
    <source>
        <dbReference type="ARBA" id="ARBA00049220"/>
    </source>
</evidence>
<dbReference type="PANTHER" id="PTHR11632">
    <property type="entry name" value="SUCCINATE DEHYDROGENASE 2 FLAVOPROTEIN SUBUNIT"/>
    <property type="match status" value="1"/>
</dbReference>
<evidence type="ECO:0000256" key="6">
    <source>
        <dbReference type="ARBA" id="ARBA00022475"/>
    </source>
</evidence>
<proteinExistence type="inferred from homology"/>
<dbReference type="SUPFAM" id="SSF51905">
    <property type="entry name" value="FAD/NAD(P)-binding domain"/>
    <property type="match status" value="1"/>
</dbReference>
<dbReference type="PRINTS" id="PR00368">
    <property type="entry name" value="FADPNR"/>
</dbReference>